<dbReference type="GO" id="GO:0005509">
    <property type="term" value="F:calcium ion binding"/>
    <property type="evidence" value="ECO:0007669"/>
    <property type="project" value="InterPro"/>
</dbReference>
<evidence type="ECO:0000259" key="3">
    <source>
        <dbReference type="PROSITE" id="PS50222"/>
    </source>
</evidence>
<name>A0AA36HPY0_9DINO</name>
<dbReference type="PROSITE" id="PS50222">
    <property type="entry name" value="EF_HAND_2"/>
    <property type="match status" value="1"/>
</dbReference>
<sequence length="183" mass="20819">MGNLPLCGDMCTPKPSKTPRSAPPRAPSRSPGCTDQVIAELIGTLAKLYDVNGDGYISIKEMCDINEKKASLHKERFTKEDAEQVRQDTVDAFKEELDADLRPVTLAMYKDYMQQWLQATEPRDLNARLYLMEGIVIEAQLGRKELERLEREQTLPRILDSLTAQEFVYNSPCRKFSGQKFAM</sequence>
<dbReference type="InterPro" id="IPR002048">
    <property type="entry name" value="EF_hand_dom"/>
</dbReference>
<reference evidence="4" key="1">
    <citation type="submission" date="2023-08" db="EMBL/GenBank/DDBJ databases">
        <authorList>
            <person name="Chen Y."/>
            <person name="Shah S."/>
            <person name="Dougan E. K."/>
            <person name="Thang M."/>
            <person name="Chan C."/>
        </authorList>
    </citation>
    <scope>NUCLEOTIDE SEQUENCE</scope>
</reference>
<dbReference type="InterPro" id="IPR018247">
    <property type="entry name" value="EF_Hand_1_Ca_BS"/>
</dbReference>
<feature type="region of interest" description="Disordered" evidence="2">
    <location>
        <begin position="1"/>
        <end position="32"/>
    </location>
</feature>
<dbReference type="PROSITE" id="PS00018">
    <property type="entry name" value="EF_HAND_1"/>
    <property type="match status" value="1"/>
</dbReference>
<gene>
    <name evidence="4" type="ORF">EVOR1521_LOCUS2478</name>
</gene>
<evidence type="ECO:0000256" key="2">
    <source>
        <dbReference type="SAM" id="MobiDB-lite"/>
    </source>
</evidence>
<dbReference type="AlphaFoldDB" id="A0AA36HPY0"/>
<feature type="domain" description="EF-hand" evidence="3">
    <location>
        <begin position="47"/>
        <end position="72"/>
    </location>
</feature>
<evidence type="ECO:0000313" key="4">
    <source>
        <dbReference type="EMBL" id="CAJ1372384.1"/>
    </source>
</evidence>
<comment type="caution">
    <text evidence="4">The sequence shown here is derived from an EMBL/GenBank/DDBJ whole genome shotgun (WGS) entry which is preliminary data.</text>
</comment>
<accession>A0AA36HPY0</accession>
<evidence type="ECO:0000313" key="5">
    <source>
        <dbReference type="Proteomes" id="UP001178507"/>
    </source>
</evidence>
<dbReference type="Proteomes" id="UP001178507">
    <property type="component" value="Unassembled WGS sequence"/>
</dbReference>
<dbReference type="EMBL" id="CAUJNA010000131">
    <property type="protein sequence ID" value="CAJ1372384.1"/>
    <property type="molecule type" value="Genomic_DNA"/>
</dbReference>
<dbReference type="SUPFAM" id="SSF47473">
    <property type="entry name" value="EF-hand"/>
    <property type="match status" value="1"/>
</dbReference>
<keyword evidence="1" id="KW-0106">Calcium</keyword>
<dbReference type="InterPro" id="IPR011992">
    <property type="entry name" value="EF-hand-dom_pair"/>
</dbReference>
<protein>
    <recommendedName>
        <fullName evidence="3">EF-hand domain-containing protein</fullName>
    </recommendedName>
</protein>
<dbReference type="Gene3D" id="1.10.238.10">
    <property type="entry name" value="EF-hand"/>
    <property type="match status" value="1"/>
</dbReference>
<proteinExistence type="predicted"/>
<keyword evidence="5" id="KW-1185">Reference proteome</keyword>
<organism evidence="4 5">
    <name type="scientific">Effrenium voratum</name>
    <dbReference type="NCBI Taxonomy" id="2562239"/>
    <lineage>
        <taxon>Eukaryota</taxon>
        <taxon>Sar</taxon>
        <taxon>Alveolata</taxon>
        <taxon>Dinophyceae</taxon>
        <taxon>Suessiales</taxon>
        <taxon>Symbiodiniaceae</taxon>
        <taxon>Effrenium</taxon>
    </lineage>
</organism>
<evidence type="ECO:0000256" key="1">
    <source>
        <dbReference type="ARBA" id="ARBA00022837"/>
    </source>
</evidence>